<dbReference type="OMA" id="DNGHGHM"/>
<evidence type="ECO:0000313" key="5">
    <source>
        <dbReference type="Proteomes" id="UP000324705"/>
    </source>
</evidence>
<protein>
    <recommendedName>
        <fullName evidence="3">PGG domain-containing protein</fullName>
    </recommendedName>
</protein>
<reference evidence="4 5" key="1">
    <citation type="submission" date="2017-09" db="EMBL/GenBank/DDBJ databases">
        <authorList>
            <consortium name="International Durum Wheat Genome Sequencing Consortium (IDWGSC)"/>
            <person name="Milanesi L."/>
        </authorList>
    </citation>
    <scope>NUCLEOTIDE SEQUENCE [LARGE SCALE GENOMIC DNA]</scope>
    <source>
        <strain evidence="5">cv. Svevo</strain>
    </source>
</reference>
<feature type="transmembrane region" description="Helical" evidence="2">
    <location>
        <begin position="816"/>
        <end position="841"/>
    </location>
</feature>
<feature type="domain" description="PGG" evidence="3">
    <location>
        <begin position="23"/>
        <end position="137"/>
    </location>
</feature>
<dbReference type="AlphaFoldDB" id="A0A9R1B457"/>
<evidence type="ECO:0000256" key="2">
    <source>
        <dbReference type="SAM" id="Phobius"/>
    </source>
</evidence>
<dbReference type="PANTHER" id="PTHR24177:SF395">
    <property type="entry name" value="PGG DOMAIN-CONTAINING PROTEIN"/>
    <property type="match status" value="1"/>
</dbReference>
<feature type="transmembrane region" description="Helical" evidence="2">
    <location>
        <begin position="111"/>
        <end position="132"/>
    </location>
</feature>
<feature type="transmembrane region" description="Helical" evidence="2">
    <location>
        <begin position="485"/>
        <end position="508"/>
    </location>
</feature>
<dbReference type="GO" id="GO:0016020">
    <property type="term" value="C:membrane"/>
    <property type="evidence" value="ECO:0007669"/>
    <property type="project" value="TreeGrafter"/>
</dbReference>
<feature type="transmembrane region" description="Helical" evidence="2">
    <location>
        <begin position="77"/>
        <end position="99"/>
    </location>
</feature>
<feature type="transmembrane region" description="Helical" evidence="2">
    <location>
        <begin position="212"/>
        <end position="230"/>
    </location>
</feature>
<dbReference type="Proteomes" id="UP000324705">
    <property type="component" value="Chromosome 6A"/>
</dbReference>
<keyword evidence="2" id="KW-1133">Transmembrane helix</keyword>
<feature type="domain" description="PGG" evidence="3">
    <location>
        <begin position="522"/>
        <end position="632"/>
    </location>
</feature>
<name>A0A9R1B457_TRITD</name>
<feature type="transmembrane region" description="Helical" evidence="2">
    <location>
        <begin position="529"/>
        <end position="546"/>
    </location>
</feature>
<evidence type="ECO:0000256" key="1">
    <source>
        <dbReference type="SAM" id="MobiDB-lite"/>
    </source>
</evidence>
<sequence length="853" mass="94163">MSPPGQTAAESGKPAKPLVQPWEYSLRKYLLLLATLVVTVTYSAGFNAPGGVWQAAHDGQPAGDPIIRYTHYHRYLAFFYCNATAFTASLVVIVLILILAIRHDKDEKDTLWVVVPLRVFMMLDLLSLVGAYGAGTCQDKISTVYSVALVAIVFLYVAILKLLDLNWWCAVNRPPLGSSAVKDTAKSTDATQHSAGEALDKKLKADERLRKVLMLLATFAVSVTYIAGLSTPGGFWDSTGASYRPGDAILKDHHRPRLTVFLLCNTTAFVASLVIIMLLIIDGKKLREKTVRSLVLYGFIVVALVSLVGAYTAGSCRETKTTIYVVSLAGGILAMAYILLYAFYTLKSSRSSPTQQTDALQQTNDNISRRKGLDKARSLVLLLATLATTITYTAGLDPPGGVWQDNDHGHMAGDPILITTNIGRYRAFYYCNSVAFVASLLVIVLVQTERLIKHHVLEAAMILDLFGLIGAYAAGSCRDVNSSIYVMALAGAALIYVVIHIVFFTLELDHKDKKDDDQEDELLEKRRKRLLLFAILAATITYQAGLTPPGGFLLQDDTLGHHAGDPILLHNYPVRYHAFFYCNSVSFMLSIGLIILLVNPNLYRPAIQSNALSVCTAVGLFCLMGAYAAGSTQHRKTSIYIFVLVAVVLLIAAGLLLVFLLKRKLSNVVVAPPREQNEEERKKEVEEKNEDEEEAKKHARRKYLMLLGILVASVAYQAGLEPPGGAWQNNDNGYEAGNPVMNDNRRPRYLTFFYSNSISFVASIVVIIMLLPQWLPKKKEGEWEKWSLRVMNWMIRLDLFALLVAYAAGSNRGLKTSLFVVALIFAVLGYFAIHTVLACTVCRRERRQSSSVV</sequence>
<accession>A0A9R1B457</accession>
<keyword evidence="5" id="KW-1185">Reference proteome</keyword>
<feature type="transmembrane region" description="Helical" evidence="2">
    <location>
        <begin position="793"/>
        <end position="810"/>
    </location>
</feature>
<dbReference type="Gramene" id="TRITD6Av1G212620.2">
    <property type="protein sequence ID" value="TRITD6Av1G212620.2"/>
    <property type="gene ID" value="TRITD6Av1G212620"/>
</dbReference>
<feature type="transmembrane region" description="Helical" evidence="2">
    <location>
        <begin position="427"/>
        <end position="446"/>
    </location>
</feature>
<feature type="transmembrane region" description="Helical" evidence="2">
    <location>
        <begin position="578"/>
        <end position="598"/>
    </location>
</feature>
<proteinExistence type="predicted"/>
<dbReference type="EMBL" id="LT934121">
    <property type="protein sequence ID" value="VAI50819.1"/>
    <property type="molecule type" value="Genomic_DNA"/>
</dbReference>
<dbReference type="Pfam" id="PF13962">
    <property type="entry name" value="PGG"/>
    <property type="match status" value="5"/>
</dbReference>
<dbReference type="InterPro" id="IPR026961">
    <property type="entry name" value="PGG_dom"/>
</dbReference>
<feature type="transmembrane region" description="Helical" evidence="2">
    <location>
        <begin position="639"/>
        <end position="661"/>
    </location>
</feature>
<organism evidence="4 5">
    <name type="scientific">Triticum turgidum subsp. durum</name>
    <name type="common">Durum wheat</name>
    <name type="synonym">Triticum durum</name>
    <dbReference type="NCBI Taxonomy" id="4567"/>
    <lineage>
        <taxon>Eukaryota</taxon>
        <taxon>Viridiplantae</taxon>
        <taxon>Streptophyta</taxon>
        <taxon>Embryophyta</taxon>
        <taxon>Tracheophyta</taxon>
        <taxon>Spermatophyta</taxon>
        <taxon>Magnoliopsida</taxon>
        <taxon>Liliopsida</taxon>
        <taxon>Poales</taxon>
        <taxon>Poaceae</taxon>
        <taxon>BOP clade</taxon>
        <taxon>Pooideae</taxon>
        <taxon>Triticodae</taxon>
        <taxon>Triticeae</taxon>
        <taxon>Triticinae</taxon>
        <taxon>Triticum</taxon>
    </lineage>
</organism>
<feature type="transmembrane region" description="Helical" evidence="2">
    <location>
        <begin position="379"/>
        <end position="396"/>
    </location>
</feature>
<feature type="region of interest" description="Disordered" evidence="1">
    <location>
        <begin position="672"/>
        <end position="693"/>
    </location>
</feature>
<feature type="domain" description="PGG" evidence="3">
    <location>
        <begin position="371"/>
        <end position="478"/>
    </location>
</feature>
<feature type="domain" description="PGG" evidence="3">
    <location>
        <begin position="698"/>
        <end position="810"/>
    </location>
</feature>
<feature type="transmembrane region" description="Helical" evidence="2">
    <location>
        <begin position="260"/>
        <end position="281"/>
    </location>
</feature>
<dbReference type="PANTHER" id="PTHR24177">
    <property type="entry name" value="CASKIN"/>
    <property type="match status" value="1"/>
</dbReference>
<feature type="transmembrane region" description="Helical" evidence="2">
    <location>
        <begin position="703"/>
        <end position="720"/>
    </location>
</feature>
<feature type="transmembrane region" description="Helical" evidence="2">
    <location>
        <begin position="610"/>
        <end position="627"/>
    </location>
</feature>
<feature type="domain" description="PGG" evidence="3">
    <location>
        <begin position="207"/>
        <end position="317"/>
    </location>
</feature>
<feature type="transmembrane region" description="Helical" evidence="2">
    <location>
        <begin position="749"/>
        <end position="772"/>
    </location>
</feature>
<keyword evidence="2" id="KW-0472">Membrane</keyword>
<feature type="transmembrane region" description="Helical" evidence="2">
    <location>
        <begin position="144"/>
        <end position="163"/>
    </location>
</feature>
<evidence type="ECO:0000259" key="3">
    <source>
        <dbReference type="Pfam" id="PF13962"/>
    </source>
</evidence>
<keyword evidence="2" id="KW-0812">Transmembrane</keyword>
<feature type="transmembrane region" description="Helical" evidence="2">
    <location>
        <begin position="323"/>
        <end position="344"/>
    </location>
</feature>
<feature type="transmembrane region" description="Helical" evidence="2">
    <location>
        <begin position="293"/>
        <end position="311"/>
    </location>
</feature>
<feature type="transmembrane region" description="Helical" evidence="2">
    <location>
        <begin position="455"/>
        <end position="473"/>
    </location>
</feature>
<gene>
    <name evidence="4" type="ORF">TRITD_6Av1G212620</name>
</gene>
<feature type="compositionally biased region" description="Basic and acidic residues" evidence="1">
    <location>
        <begin position="675"/>
        <end position="686"/>
    </location>
</feature>
<evidence type="ECO:0000313" key="4">
    <source>
        <dbReference type="EMBL" id="VAI50819.1"/>
    </source>
</evidence>
<feature type="transmembrane region" description="Helical" evidence="2">
    <location>
        <begin position="29"/>
        <end position="48"/>
    </location>
</feature>